<dbReference type="AlphaFoldDB" id="A0A8H4JTL8"/>
<organism evidence="2 3">
    <name type="scientific">Fusarium acutatum</name>
    <dbReference type="NCBI Taxonomy" id="78861"/>
    <lineage>
        <taxon>Eukaryota</taxon>
        <taxon>Fungi</taxon>
        <taxon>Dikarya</taxon>
        <taxon>Ascomycota</taxon>
        <taxon>Pezizomycotina</taxon>
        <taxon>Sordariomycetes</taxon>
        <taxon>Hypocreomycetidae</taxon>
        <taxon>Hypocreales</taxon>
        <taxon>Nectriaceae</taxon>
        <taxon>Fusarium</taxon>
        <taxon>Fusarium fujikuroi species complex</taxon>
    </lineage>
</organism>
<evidence type="ECO:0000256" key="1">
    <source>
        <dbReference type="SAM" id="MobiDB-lite"/>
    </source>
</evidence>
<dbReference type="Proteomes" id="UP000536711">
    <property type="component" value="Unassembled WGS sequence"/>
</dbReference>
<feature type="compositionally biased region" description="Polar residues" evidence="1">
    <location>
        <begin position="616"/>
        <end position="632"/>
    </location>
</feature>
<feature type="compositionally biased region" description="Polar residues" evidence="1">
    <location>
        <begin position="1"/>
        <end position="23"/>
    </location>
</feature>
<feature type="compositionally biased region" description="Polar residues" evidence="1">
    <location>
        <begin position="102"/>
        <end position="115"/>
    </location>
</feature>
<feature type="compositionally biased region" description="Polar residues" evidence="1">
    <location>
        <begin position="722"/>
        <end position="731"/>
    </location>
</feature>
<gene>
    <name evidence="2" type="ORF">FACUT_5191</name>
</gene>
<feature type="compositionally biased region" description="Low complexity" evidence="1">
    <location>
        <begin position="562"/>
        <end position="585"/>
    </location>
</feature>
<keyword evidence="3" id="KW-1185">Reference proteome</keyword>
<comment type="caution">
    <text evidence="2">The sequence shown here is derived from an EMBL/GenBank/DDBJ whole genome shotgun (WGS) entry which is preliminary data.</text>
</comment>
<accession>A0A8H4JTL8</accession>
<proteinExistence type="predicted"/>
<feature type="compositionally biased region" description="Low complexity" evidence="1">
    <location>
        <begin position="643"/>
        <end position="654"/>
    </location>
</feature>
<dbReference type="EMBL" id="JAADJF010000118">
    <property type="protein sequence ID" value="KAF4438140.1"/>
    <property type="molecule type" value="Genomic_DNA"/>
</dbReference>
<reference evidence="2 3" key="1">
    <citation type="submission" date="2020-01" db="EMBL/GenBank/DDBJ databases">
        <title>Identification and distribution of gene clusters putatively required for synthesis of sphingolipid metabolism inhibitors in phylogenetically diverse species of the filamentous fungus Fusarium.</title>
        <authorList>
            <person name="Kim H.-S."/>
            <person name="Busman M."/>
            <person name="Brown D.W."/>
            <person name="Divon H."/>
            <person name="Uhlig S."/>
            <person name="Proctor R.H."/>
        </authorList>
    </citation>
    <scope>NUCLEOTIDE SEQUENCE [LARGE SCALE GENOMIC DNA]</scope>
    <source>
        <strain evidence="2 3">NRRL 13308</strain>
    </source>
</reference>
<feature type="compositionally biased region" description="Low complexity" evidence="1">
    <location>
        <begin position="667"/>
        <end position="690"/>
    </location>
</feature>
<name>A0A8H4JTL8_9HYPO</name>
<feature type="compositionally biased region" description="Polar residues" evidence="1">
    <location>
        <begin position="534"/>
        <end position="543"/>
    </location>
</feature>
<evidence type="ECO:0000313" key="2">
    <source>
        <dbReference type="EMBL" id="KAF4438140.1"/>
    </source>
</evidence>
<feature type="compositionally biased region" description="Basic residues" evidence="1">
    <location>
        <begin position="237"/>
        <end position="250"/>
    </location>
</feature>
<sequence>MDGLSNQGLGRANSDQNVESNENIDLGNLPRLNDPTDWELEQLEEQQRRGSSLQVANWLHHQPNSQPSQNTFITSRSLPQRQLDNYRVIGRVDDVLQRGRRPSTQAIGTPSTTGPHNRFFIPSNNVTSIDERLMQRPRPSSQSFLPFGTPSDRQIRYTDNGNHDEGRPPGLATPQGSSAFTAPSGPHTRGTYKQPPGPISQQTAWSIAGTDTSSGSKKVPKRQNSRSTDDEATGKYQHAKRYRSGHKSQSVHRTSPASSGSSRLPQQGTSVPLQTIEDTQESQRQTRNIQPLSASSGSNSSNVRKDGPVRGRPNNLVTPEDFIGACETCFFWLFDPKRLSSPERHACSGRKDEISHIVTHAADHHGLIRGRDPFYTARKYLTSCQTFDPFIKAKGNCSKCDSLHEWQGQDFSDQEHYGKALCLRCWRTFDKKGMQDHMAEPLCDYNAEQPKEKKVYILYTTFCSVTVKPSGPPKNMPPRKSNYRSLANKYNRSNQRQQSNNNQTQRRPATEQPTRDLRPAASKAPHGQGKAKTPSASTVSPATQERPRAERPNQFPQQATKNPPNLHAAPPHPPSWQQQSAQQHSQPPIALMIYNTPPELVAGMVKDMQRNGIQEVTQSPYSPVSQGTSFGSLQGGSPGYSFQSQQAHPQPQAQIQTQTQSMFPPSYPYSSWQSSFQQAPPQAFSQAPSQNEDFTRLQPSSAQNHMSQQSFDPSLMHKTATSDRQGSRMQLPTSINSPIYNDEDKLLLGACFDAAAADPNLFQDSTVPFYDRDAIVSLSDIVSQVQSTASRVPSTAGESMGLMQRSPKVEEKLWLDQPYDDFNDMNFDHMGSNPELRVTVEMAEPQFHQPEEKLQDLKPDGQISSLLRSALEQDSGYRTQSGIFDGDPNTMFK</sequence>
<feature type="compositionally biased region" description="Polar residues" evidence="1">
    <location>
        <begin position="199"/>
        <end position="216"/>
    </location>
</feature>
<feature type="region of interest" description="Disordered" evidence="1">
    <location>
        <begin position="97"/>
        <end position="123"/>
    </location>
</feature>
<feature type="region of interest" description="Disordered" evidence="1">
    <location>
        <begin position="136"/>
        <end position="317"/>
    </location>
</feature>
<feature type="region of interest" description="Disordered" evidence="1">
    <location>
        <begin position="491"/>
        <end position="585"/>
    </location>
</feature>
<feature type="compositionally biased region" description="Polar residues" evidence="1">
    <location>
        <begin position="697"/>
        <end position="712"/>
    </location>
</feature>
<evidence type="ECO:0000313" key="3">
    <source>
        <dbReference type="Proteomes" id="UP000536711"/>
    </source>
</evidence>
<feature type="region of interest" description="Disordered" evidence="1">
    <location>
        <begin position="1"/>
        <end position="33"/>
    </location>
</feature>
<feature type="region of interest" description="Disordered" evidence="1">
    <location>
        <begin position="616"/>
        <end position="654"/>
    </location>
</feature>
<protein>
    <submittedName>
        <fullName evidence="2">Uncharacterized protein</fullName>
    </submittedName>
</protein>
<dbReference type="OrthoDB" id="5091426at2759"/>
<feature type="compositionally biased region" description="Basic and acidic residues" evidence="1">
    <location>
        <begin position="153"/>
        <end position="167"/>
    </location>
</feature>
<feature type="region of interest" description="Disordered" evidence="1">
    <location>
        <begin position="667"/>
        <end position="731"/>
    </location>
</feature>
<feature type="compositionally biased region" description="Polar residues" evidence="1">
    <location>
        <begin position="251"/>
        <end position="292"/>
    </location>
</feature>
<feature type="compositionally biased region" description="Low complexity" evidence="1">
    <location>
        <begin position="293"/>
        <end position="302"/>
    </location>
</feature>
<feature type="compositionally biased region" description="Low complexity" evidence="1">
    <location>
        <begin position="491"/>
        <end position="507"/>
    </location>
</feature>